<dbReference type="InterPro" id="IPR011010">
    <property type="entry name" value="DNA_brk_join_enz"/>
</dbReference>
<dbReference type="PANTHER" id="PTHR30349:SF64">
    <property type="entry name" value="PROPHAGE INTEGRASE INTD-RELATED"/>
    <property type="match status" value="1"/>
</dbReference>
<reference evidence="8 9" key="1">
    <citation type="journal article" date="2021" name="Sci. Rep.">
        <title>The distribution of antibiotic resistance genes in chicken gut microbiota commensals.</title>
        <authorList>
            <person name="Juricova H."/>
            <person name="Matiasovicova J."/>
            <person name="Kubasova T."/>
            <person name="Cejkova D."/>
            <person name="Rychlik I."/>
        </authorList>
    </citation>
    <scope>NUCLEOTIDE SEQUENCE [LARGE SCALE GENOMIC DNA]</scope>
    <source>
        <strain evidence="8 9">An801</strain>
    </source>
</reference>
<feature type="domain" description="Core-binding (CB)" evidence="7">
    <location>
        <begin position="87"/>
        <end position="170"/>
    </location>
</feature>
<dbReference type="PROSITE" id="PS51898">
    <property type="entry name" value="TYR_RECOMBINASE"/>
    <property type="match status" value="1"/>
</dbReference>
<dbReference type="Gene3D" id="1.10.150.130">
    <property type="match status" value="1"/>
</dbReference>
<protein>
    <submittedName>
        <fullName evidence="8">Site-specific integrase</fullName>
    </submittedName>
</protein>
<name>A0ABS2EUR5_9BACE</name>
<dbReference type="InterPro" id="IPR002104">
    <property type="entry name" value="Integrase_catalytic"/>
</dbReference>
<evidence type="ECO:0000313" key="8">
    <source>
        <dbReference type="EMBL" id="MBM6758291.1"/>
    </source>
</evidence>
<dbReference type="InterPro" id="IPR050090">
    <property type="entry name" value="Tyrosine_recombinase_XerCD"/>
</dbReference>
<evidence type="ECO:0000313" key="9">
    <source>
        <dbReference type="Proteomes" id="UP000703295"/>
    </source>
</evidence>
<feature type="domain" description="Tyr recombinase" evidence="6">
    <location>
        <begin position="187"/>
        <end position="360"/>
    </location>
</feature>
<dbReference type="RefSeq" id="WP_204432984.1">
    <property type="nucleotide sequence ID" value="NZ_JACJJW010000012.1"/>
</dbReference>
<keyword evidence="9" id="KW-1185">Reference proteome</keyword>
<accession>A0ABS2EUR5</accession>
<proteinExistence type="inferred from homology"/>
<dbReference type="Pfam" id="PF00589">
    <property type="entry name" value="Phage_integrase"/>
    <property type="match status" value="1"/>
</dbReference>
<evidence type="ECO:0000256" key="2">
    <source>
        <dbReference type="ARBA" id="ARBA00022908"/>
    </source>
</evidence>
<dbReference type="SUPFAM" id="SSF56349">
    <property type="entry name" value="DNA breaking-rejoining enzymes"/>
    <property type="match status" value="1"/>
</dbReference>
<gene>
    <name evidence="8" type="ORF">H6A31_06290</name>
</gene>
<evidence type="ECO:0000259" key="7">
    <source>
        <dbReference type="PROSITE" id="PS51900"/>
    </source>
</evidence>
<dbReference type="EMBL" id="JACJJW010000012">
    <property type="protein sequence ID" value="MBM6758291.1"/>
    <property type="molecule type" value="Genomic_DNA"/>
</dbReference>
<comment type="similarity">
    <text evidence="1">Belongs to the 'phage' integrase family.</text>
</comment>
<keyword evidence="4" id="KW-0233">DNA recombination</keyword>
<dbReference type="Pfam" id="PF13495">
    <property type="entry name" value="Phage_int_SAM_4"/>
    <property type="match status" value="1"/>
</dbReference>
<keyword evidence="3 5" id="KW-0238">DNA-binding</keyword>
<evidence type="ECO:0000256" key="3">
    <source>
        <dbReference type="ARBA" id="ARBA00023125"/>
    </source>
</evidence>
<evidence type="ECO:0000256" key="4">
    <source>
        <dbReference type="ARBA" id="ARBA00023172"/>
    </source>
</evidence>
<dbReference type="InterPro" id="IPR044068">
    <property type="entry name" value="CB"/>
</dbReference>
<dbReference type="InterPro" id="IPR013762">
    <property type="entry name" value="Integrase-like_cat_sf"/>
</dbReference>
<evidence type="ECO:0000256" key="5">
    <source>
        <dbReference type="PROSITE-ProRule" id="PRU01248"/>
    </source>
</evidence>
<keyword evidence="2" id="KW-0229">DNA integration</keyword>
<dbReference type="PROSITE" id="PS51900">
    <property type="entry name" value="CB"/>
    <property type="match status" value="1"/>
</dbReference>
<evidence type="ECO:0000256" key="1">
    <source>
        <dbReference type="ARBA" id="ARBA00008857"/>
    </source>
</evidence>
<sequence>MEIYQNKPRIKLSPTVRHGRKFIEVAFDHDGLRLPLSKEEGAQLVGGKAYLPEESFVLAEFFDRYVKMAFIDYSAIKGYTDRKEKEDSRPPLPAGYLEKLRQVRYSDHTVRVYTSYFRDFQEHFRGRNVKSITSEDINGYLLYLIHERNISSCQQNQRINAIKFYYEKVLGQERRCYKVNRAKREKTLPDVLSKEEIKRILDVAAKDLRFFCMFSILYSAGLRISELLELKPGDINESRNLIRVRQGKGKKDRYTLLSRPLMKKLAEYNRLYKPQVWLFERRPGEPFTESIVSKRLKAAAQEAGITKRIYPHLLRHSFATHLLEQGTDIKIVKELMGHNNIKTTERYVHIADTYKSNIKSPLDDLIMEDGEV</sequence>
<dbReference type="Gene3D" id="1.10.443.10">
    <property type="entry name" value="Intergrase catalytic core"/>
    <property type="match status" value="1"/>
</dbReference>
<comment type="caution">
    <text evidence="8">The sequence shown here is derived from an EMBL/GenBank/DDBJ whole genome shotgun (WGS) entry which is preliminary data.</text>
</comment>
<organism evidence="8 9">
    <name type="scientific">Bacteroides mediterraneensis</name>
    <dbReference type="NCBI Taxonomy" id="1841856"/>
    <lineage>
        <taxon>Bacteria</taxon>
        <taxon>Pseudomonadati</taxon>
        <taxon>Bacteroidota</taxon>
        <taxon>Bacteroidia</taxon>
        <taxon>Bacteroidales</taxon>
        <taxon>Bacteroidaceae</taxon>
        <taxon>Bacteroides</taxon>
    </lineage>
</organism>
<dbReference type="Proteomes" id="UP000703295">
    <property type="component" value="Unassembled WGS sequence"/>
</dbReference>
<dbReference type="InterPro" id="IPR010998">
    <property type="entry name" value="Integrase_recombinase_N"/>
</dbReference>
<dbReference type="InterPro" id="IPR004107">
    <property type="entry name" value="Integrase_SAM-like_N"/>
</dbReference>
<evidence type="ECO:0000259" key="6">
    <source>
        <dbReference type="PROSITE" id="PS51898"/>
    </source>
</evidence>
<dbReference type="PANTHER" id="PTHR30349">
    <property type="entry name" value="PHAGE INTEGRASE-RELATED"/>
    <property type="match status" value="1"/>
</dbReference>